<evidence type="ECO:0008006" key="4">
    <source>
        <dbReference type="Google" id="ProtNLM"/>
    </source>
</evidence>
<dbReference type="EMBL" id="AZFJ01000049">
    <property type="protein sequence ID" value="KRL85749.1"/>
    <property type="molecule type" value="Genomic_DNA"/>
</dbReference>
<gene>
    <name evidence="2" type="ORF">FC50_GL001137</name>
</gene>
<dbReference type="Proteomes" id="UP000051922">
    <property type="component" value="Unassembled WGS sequence"/>
</dbReference>
<dbReference type="STRING" id="1423783.FC50_GL001137"/>
<dbReference type="RefSeq" id="WP_162256042.1">
    <property type="nucleotide sequence ID" value="NZ_AZFJ01000049.1"/>
</dbReference>
<protein>
    <recommendedName>
        <fullName evidence="4">Lipoprotein</fullName>
    </recommendedName>
</protein>
<sequence length="246" mass="26525">MLLLAKKMMRKWYNMGNDSRQGRKQQRRSGWKWTVIAGITALVVVLVFILGMALGRGRHNRLDVASSSTAVTSSSQSTSSSASSVATSSSAVASSEESDDPFKYSVGAGDFNGVTFRGHGVNEPGSISINSVQGESYNYILTITGPATSDDSSDVTRVAAEVRQGPVTQFRVFGRPNIRTVKANTQVNIVDTIDTDDSSNDDGSQYVGERFYLFYNASGTLSLATPNFAGNVTEDETDVKAEYIQE</sequence>
<dbReference type="PATRIC" id="fig|1423783.4.peg.1177"/>
<evidence type="ECO:0000313" key="2">
    <source>
        <dbReference type="EMBL" id="KRL85749.1"/>
    </source>
</evidence>
<evidence type="ECO:0000256" key="1">
    <source>
        <dbReference type="SAM" id="Phobius"/>
    </source>
</evidence>
<reference evidence="2 3" key="1">
    <citation type="journal article" date="2015" name="Genome Announc.">
        <title>Expanding the biotechnology potential of lactobacilli through comparative genomics of 213 strains and associated genera.</title>
        <authorList>
            <person name="Sun Z."/>
            <person name="Harris H.M."/>
            <person name="McCann A."/>
            <person name="Guo C."/>
            <person name="Argimon S."/>
            <person name="Zhang W."/>
            <person name="Yang X."/>
            <person name="Jeffery I.B."/>
            <person name="Cooney J.C."/>
            <person name="Kagawa T.F."/>
            <person name="Liu W."/>
            <person name="Song Y."/>
            <person name="Salvetti E."/>
            <person name="Wrobel A."/>
            <person name="Rasinkangas P."/>
            <person name="Parkhill J."/>
            <person name="Rea M.C."/>
            <person name="O'Sullivan O."/>
            <person name="Ritari J."/>
            <person name="Douillard F.P."/>
            <person name="Paul Ross R."/>
            <person name="Yang R."/>
            <person name="Briner A.E."/>
            <person name="Felis G.E."/>
            <person name="de Vos W.M."/>
            <person name="Barrangou R."/>
            <person name="Klaenhammer T.R."/>
            <person name="Caufield P.W."/>
            <person name="Cui Y."/>
            <person name="Zhang H."/>
            <person name="O'Toole P.W."/>
        </authorList>
    </citation>
    <scope>NUCLEOTIDE SEQUENCE [LARGE SCALE GENOMIC DNA]</scope>
    <source>
        <strain evidence="2 3">DSM 15945</strain>
    </source>
</reference>
<keyword evidence="3" id="KW-1185">Reference proteome</keyword>
<accession>A0A0R1U456</accession>
<evidence type="ECO:0000313" key="3">
    <source>
        <dbReference type="Proteomes" id="UP000051922"/>
    </source>
</evidence>
<keyword evidence="1" id="KW-1133">Transmembrane helix</keyword>
<feature type="transmembrane region" description="Helical" evidence="1">
    <location>
        <begin position="33"/>
        <end position="54"/>
    </location>
</feature>
<dbReference type="AlphaFoldDB" id="A0A0R1U456"/>
<organism evidence="2 3">
    <name type="scientific">Lacticaseibacillus pantheris DSM 15945 = JCM 12539 = NBRC 106106</name>
    <dbReference type="NCBI Taxonomy" id="1423783"/>
    <lineage>
        <taxon>Bacteria</taxon>
        <taxon>Bacillati</taxon>
        <taxon>Bacillota</taxon>
        <taxon>Bacilli</taxon>
        <taxon>Lactobacillales</taxon>
        <taxon>Lactobacillaceae</taxon>
        <taxon>Lacticaseibacillus</taxon>
    </lineage>
</organism>
<proteinExistence type="predicted"/>
<keyword evidence="1" id="KW-0472">Membrane</keyword>
<name>A0A0R1U456_9LACO</name>
<keyword evidence="1" id="KW-0812">Transmembrane</keyword>
<comment type="caution">
    <text evidence="2">The sequence shown here is derived from an EMBL/GenBank/DDBJ whole genome shotgun (WGS) entry which is preliminary data.</text>
</comment>